<evidence type="ECO:0000313" key="1">
    <source>
        <dbReference type="EMBL" id="GGF09339.1"/>
    </source>
</evidence>
<name>A0A917B0J2_HALAA</name>
<proteinExistence type="predicted"/>
<dbReference type="AlphaFoldDB" id="A0A917B0J2"/>
<accession>A0A917B0J2</accession>
<gene>
    <name evidence="1" type="ORF">GCM10010954_04720</name>
</gene>
<evidence type="ECO:0000313" key="2">
    <source>
        <dbReference type="Proteomes" id="UP000660110"/>
    </source>
</evidence>
<dbReference type="Proteomes" id="UP000660110">
    <property type="component" value="Unassembled WGS sequence"/>
</dbReference>
<organism evidence="1 2">
    <name type="scientific">Halobacillus andaensis</name>
    <dbReference type="NCBI Taxonomy" id="1176239"/>
    <lineage>
        <taxon>Bacteria</taxon>
        <taxon>Bacillati</taxon>
        <taxon>Bacillota</taxon>
        <taxon>Bacilli</taxon>
        <taxon>Bacillales</taxon>
        <taxon>Bacillaceae</taxon>
        <taxon>Halobacillus</taxon>
    </lineage>
</organism>
<protein>
    <submittedName>
        <fullName evidence="1">Uncharacterized protein</fullName>
    </submittedName>
</protein>
<reference evidence="1" key="1">
    <citation type="journal article" date="2014" name="Int. J. Syst. Evol. Microbiol.">
        <title>Complete genome sequence of Corynebacterium casei LMG S-19264T (=DSM 44701T), isolated from a smear-ripened cheese.</title>
        <authorList>
            <consortium name="US DOE Joint Genome Institute (JGI-PGF)"/>
            <person name="Walter F."/>
            <person name="Albersmeier A."/>
            <person name="Kalinowski J."/>
            <person name="Ruckert C."/>
        </authorList>
    </citation>
    <scope>NUCLEOTIDE SEQUENCE</scope>
    <source>
        <strain evidence="1">CGMCC 1.12153</strain>
    </source>
</reference>
<keyword evidence="2" id="KW-1185">Reference proteome</keyword>
<reference evidence="1" key="2">
    <citation type="submission" date="2020-09" db="EMBL/GenBank/DDBJ databases">
        <authorList>
            <person name="Sun Q."/>
            <person name="Zhou Y."/>
        </authorList>
    </citation>
    <scope>NUCLEOTIDE SEQUENCE</scope>
    <source>
        <strain evidence="1">CGMCC 1.12153</strain>
    </source>
</reference>
<sequence length="54" mass="6108">MHAQEERVLGNDSLSMASHHVAVFDVGTPELLRYLAEKDQVFFEDVPNLIDLPI</sequence>
<comment type="caution">
    <text evidence="1">The sequence shown here is derived from an EMBL/GenBank/DDBJ whole genome shotgun (WGS) entry which is preliminary data.</text>
</comment>
<dbReference type="EMBL" id="BMEL01000001">
    <property type="protein sequence ID" value="GGF09339.1"/>
    <property type="molecule type" value="Genomic_DNA"/>
</dbReference>